<accession>A0A9D2ML84</accession>
<feature type="chain" id="PRO_5038757476" description="Oxidoreductase molybdopterin binding domain protein" evidence="2">
    <location>
        <begin position="22"/>
        <end position="333"/>
    </location>
</feature>
<reference evidence="3" key="1">
    <citation type="journal article" date="2021" name="PeerJ">
        <title>Extensive microbial diversity within the chicken gut microbiome revealed by metagenomics and culture.</title>
        <authorList>
            <person name="Gilroy R."/>
            <person name="Ravi A."/>
            <person name="Getino M."/>
            <person name="Pursley I."/>
            <person name="Horton D.L."/>
            <person name="Alikhan N.F."/>
            <person name="Baker D."/>
            <person name="Gharbi K."/>
            <person name="Hall N."/>
            <person name="Watson M."/>
            <person name="Adriaenssens E.M."/>
            <person name="Foster-Nyarko E."/>
            <person name="Jarju S."/>
            <person name="Secka A."/>
            <person name="Antonio M."/>
            <person name="Oren A."/>
            <person name="Chaudhuri R.R."/>
            <person name="La Ragione R."/>
            <person name="Hildebrand F."/>
            <person name="Pallen M.J."/>
        </authorList>
    </citation>
    <scope>NUCLEOTIDE SEQUENCE</scope>
    <source>
        <strain evidence="3">CHK192-8294</strain>
    </source>
</reference>
<feature type="region of interest" description="Disordered" evidence="1">
    <location>
        <begin position="183"/>
        <end position="205"/>
    </location>
</feature>
<evidence type="ECO:0008006" key="5">
    <source>
        <dbReference type="Google" id="ProtNLM"/>
    </source>
</evidence>
<feature type="region of interest" description="Disordered" evidence="1">
    <location>
        <begin position="25"/>
        <end position="51"/>
    </location>
</feature>
<proteinExistence type="predicted"/>
<dbReference type="InterPro" id="IPR036374">
    <property type="entry name" value="OxRdtase_Mopterin-bd_sf"/>
</dbReference>
<sequence length="333" mass="34548">MKRMTALLLSLTMLLVLCACGGETGTPTTETPAGTTPVVESPQTGGEPTAEEVKGVTIPSFTINVNGTDITNETMAEYPVYQVQATSVNSAGTESTCVYVGFALSDVLAAAGVESYTTVTAAADDGYEVEVDQATAAAPTTLVAISKDGEQFKSSPWFAPCSSSTTGDYLKGMVAIAVDGGETQQPAQSGESGGETGGVPEIQDRTDKVEFAPYSFLVNGTEVTNDTLAGLSIYKIDATVTNSAGETSTSTYTGYRLSDVLAACGAEGYTSVKAVANDGYETELDLESADSEYTLLAIEKDKETGEEGTVWVAPCLETSSKAYCKLVVEIVAQ</sequence>
<keyword evidence="2" id="KW-0732">Signal</keyword>
<comment type="caution">
    <text evidence="3">The sequence shown here is derived from an EMBL/GenBank/DDBJ whole genome shotgun (WGS) entry which is preliminary data.</text>
</comment>
<feature type="compositionally biased region" description="Low complexity" evidence="1">
    <location>
        <begin position="25"/>
        <end position="36"/>
    </location>
</feature>
<dbReference type="EMBL" id="DWXO01000026">
    <property type="protein sequence ID" value="HJB79899.1"/>
    <property type="molecule type" value="Genomic_DNA"/>
</dbReference>
<dbReference type="Gene3D" id="3.90.420.10">
    <property type="entry name" value="Oxidoreductase, molybdopterin-binding domain"/>
    <property type="match status" value="2"/>
</dbReference>
<organism evidence="3 4">
    <name type="scientific">Candidatus Flavonifractor intestinigallinarum</name>
    <dbReference type="NCBI Taxonomy" id="2838586"/>
    <lineage>
        <taxon>Bacteria</taxon>
        <taxon>Bacillati</taxon>
        <taxon>Bacillota</taxon>
        <taxon>Clostridia</taxon>
        <taxon>Eubacteriales</taxon>
        <taxon>Oscillospiraceae</taxon>
        <taxon>Flavonifractor</taxon>
    </lineage>
</organism>
<name>A0A9D2ML84_9FIRM</name>
<evidence type="ECO:0000313" key="4">
    <source>
        <dbReference type="Proteomes" id="UP000823921"/>
    </source>
</evidence>
<evidence type="ECO:0000256" key="2">
    <source>
        <dbReference type="SAM" id="SignalP"/>
    </source>
</evidence>
<evidence type="ECO:0000256" key="1">
    <source>
        <dbReference type="SAM" id="MobiDB-lite"/>
    </source>
</evidence>
<gene>
    <name evidence="3" type="ORF">H9712_02835</name>
</gene>
<feature type="signal peptide" evidence="2">
    <location>
        <begin position="1"/>
        <end position="21"/>
    </location>
</feature>
<dbReference type="AlphaFoldDB" id="A0A9D2ML84"/>
<reference evidence="3" key="2">
    <citation type="submission" date="2021-04" db="EMBL/GenBank/DDBJ databases">
        <authorList>
            <person name="Gilroy R."/>
        </authorList>
    </citation>
    <scope>NUCLEOTIDE SEQUENCE</scope>
    <source>
        <strain evidence="3">CHK192-8294</strain>
    </source>
</reference>
<dbReference type="Proteomes" id="UP000823921">
    <property type="component" value="Unassembled WGS sequence"/>
</dbReference>
<dbReference type="PROSITE" id="PS51257">
    <property type="entry name" value="PROKAR_LIPOPROTEIN"/>
    <property type="match status" value="1"/>
</dbReference>
<evidence type="ECO:0000313" key="3">
    <source>
        <dbReference type="EMBL" id="HJB79899.1"/>
    </source>
</evidence>
<protein>
    <recommendedName>
        <fullName evidence="5">Oxidoreductase molybdopterin binding domain protein</fullName>
    </recommendedName>
</protein>
<dbReference type="SUPFAM" id="SSF56524">
    <property type="entry name" value="Oxidoreductase molybdopterin-binding domain"/>
    <property type="match status" value="2"/>
</dbReference>